<feature type="DNA-binding region" description="H-T-H motif" evidence="4">
    <location>
        <begin position="38"/>
        <end position="57"/>
    </location>
</feature>
<organism evidence="6 7">
    <name type="scientific">Nocardia jinanensis</name>
    <dbReference type="NCBI Taxonomy" id="382504"/>
    <lineage>
        <taxon>Bacteria</taxon>
        <taxon>Bacillati</taxon>
        <taxon>Actinomycetota</taxon>
        <taxon>Actinomycetes</taxon>
        <taxon>Mycobacteriales</taxon>
        <taxon>Nocardiaceae</taxon>
        <taxon>Nocardia</taxon>
    </lineage>
</organism>
<dbReference type="InterPro" id="IPR001647">
    <property type="entry name" value="HTH_TetR"/>
</dbReference>
<dbReference type="Proteomes" id="UP000638263">
    <property type="component" value="Unassembled WGS sequence"/>
</dbReference>
<keyword evidence="2 4" id="KW-0238">DNA-binding</keyword>
<sequence length="207" mass="22508">METTAAQWSELQQLDTRSRTIIDAARECFATHGFEETTMVRIAEVAGVGVATVYRRFGTKSAIVRYALMAESQRLAMIVADAMHRSAGPVGALADMFAAFVGEATAPELLTRSLRLSGAAGQLTDFLSDDDVIQQGRGLVAQFLTYWQDRGELGSFDPEVVAELFVRLTVSFISNPRGVLPLGDTDAARAFARRYLAPLMYPHPGSS</sequence>
<keyword evidence="1" id="KW-0805">Transcription regulation</keyword>
<dbReference type="InterPro" id="IPR009057">
    <property type="entry name" value="Homeodomain-like_sf"/>
</dbReference>
<proteinExistence type="predicted"/>
<feature type="domain" description="HTH tetR-type" evidence="5">
    <location>
        <begin position="15"/>
        <end position="75"/>
    </location>
</feature>
<name>A0A917RWZ8_9NOCA</name>
<dbReference type="InterPro" id="IPR023772">
    <property type="entry name" value="DNA-bd_HTH_TetR-type_CS"/>
</dbReference>
<evidence type="ECO:0000313" key="6">
    <source>
        <dbReference type="EMBL" id="GGL39384.1"/>
    </source>
</evidence>
<accession>A0A917RWZ8</accession>
<protein>
    <submittedName>
        <fullName evidence="6">TetR family transcriptional regulator</fullName>
    </submittedName>
</protein>
<evidence type="ECO:0000256" key="2">
    <source>
        <dbReference type="ARBA" id="ARBA00023125"/>
    </source>
</evidence>
<dbReference type="GO" id="GO:0000976">
    <property type="term" value="F:transcription cis-regulatory region binding"/>
    <property type="evidence" value="ECO:0007669"/>
    <property type="project" value="TreeGrafter"/>
</dbReference>
<dbReference type="SUPFAM" id="SSF46689">
    <property type="entry name" value="Homeodomain-like"/>
    <property type="match status" value="1"/>
</dbReference>
<keyword evidence="3" id="KW-0804">Transcription</keyword>
<comment type="caution">
    <text evidence="6">The sequence shown here is derived from an EMBL/GenBank/DDBJ whole genome shotgun (WGS) entry which is preliminary data.</text>
</comment>
<reference evidence="6" key="1">
    <citation type="journal article" date="2014" name="Int. J. Syst. Evol. Microbiol.">
        <title>Complete genome sequence of Corynebacterium casei LMG S-19264T (=DSM 44701T), isolated from a smear-ripened cheese.</title>
        <authorList>
            <consortium name="US DOE Joint Genome Institute (JGI-PGF)"/>
            <person name="Walter F."/>
            <person name="Albersmeier A."/>
            <person name="Kalinowski J."/>
            <person name="Ruckert C."/>
        </authorList>
    </citation>
    <scope>NUCLEOTIDE SEQUENCE</scope>
    <source>
        <strain evidence="6">CGMCC 4.3508</strain>
    </source>
</reference>
<evidence type="ECO:0000256" key="1">
    <source>
        <dbReference type="ARBA" id="ARBA00023015"/>
    </source>
</evidence>
<evidence type="ECO:0000313" key="7">
    <source>
        <dbReference type="Proteomes" id="UP000638263"/>
    </source>
</evidence>
<evidence type="ECO:0000259" key="5">
    <source>
        <dbReference type="PROSITE" id="PS50977"/>
    </source>
</evidence>
<dbReference type="PRINTS" id="PR00455">
    <property type="entry name" value="HTHTETR"/>
</dbReference>
<keyword evidence="7" id="KW-1185">Reference proteome</keyword>
<evidence type="ECO:0000256" key="3">
    <source>
        <dbReference type="ARBA" id="ARBA00023163"/>
    </source>
</evidence>
<dbReference type="AlphaFoldDB" id="A0A917RWZ8"/>
<evidence type="ECO:0000256" key="4">
    <source>
        <dbReference type="PROSITE-ProRule" id="PRU00335"/>
    </source>
</evidence>
<dbReference type="InterPro" id="IPR050109">
    <property type="entry name" value="HTH-type_TetR-like_transc_reg"/>
</dbReference>
<dbReference type="Gene3D" id="1.10.357.10">
    <property type="entry name" value="Tetracycline Repressor, domain 2"/>
    <property type="match status" value="1"/>
</dbReference>
<gene>
    <name evidence="6" type="ORF">GCM10011588_62650</name>
</gene>
<dbReference type="RefSeq" id="WP_058856206.1">
    <property type="nucleotide sequence ID" value="NZ_BMMH01000024.1"/>
</dbReference>
<dbReference type="PROSITE" id="PS50977">
    <property type="entry name" value="HTH_TETR_2"/>
    <property type="match status" value="1"/>
</dbReference>
<reference evidence="6" key="2">
    <citation type="submission" date="2020-09" db="EMBL/GenBank/DDBJ databases">
        <authorList>
            <person name="Sun Q."/>
            <person name="Zhou Y."/>
        </authorList>
    </citation>
    <scope>NUCLEOTIDE SEQUENCE</scope>
    <source>
        <strain evidence="6">CGMCC 4.3508</strain>
    </source>
</reference>
<dbReference type="PANTHER" id="PTHR30055">
    <property type="entry name" value="HTH-TYPE TRANSCRIPTIONAL REGULATOR RUTR"/>
    <property type="match status" value="1"/>
</dbReference>
<dbReference type="EMBL" id="BMMH01000024">
    <property type="protein sequence ID" value="GGL39384.1"/>
    <property type="molecule type" value="Genomic_DNA"/>
</dbReference>
<dbReference type="PROSITE" id="PS01081">
    <property type="entry name" value="HTH_TETR_1"/>
    <property type="match status" value="1"/>
</dbReference>
<dbReference type="PANTHER" id="PTHR30055:SF234">
    <property type="entry name" value="HTH-TYPE TRANSCRIPTIONAL REGULATOR BETI"/>
    <property type="match status" value="1"/>
</dbReference>
<dbReference type="Pfam" id="PF00440">
    <property type="entry name" value="TetR_N"/>
    <property type="match status" value="1"/>
</dbReference>
<dbReference type="GO" id="GO:0003700">
    <property type="term" value="F:DNA-binding transcription factor activity"/>
    <property type="evidence" value="ECO:0007669"/>
    <property type="project" value="TreeGrafter"/>
</dbReference>